<dbReference type="InterPro" id="IPR052023">
    <property type="entry name" value="Histidine_kinase_KdpD"/>
</dbReference>
<dbReference type="InterPro" id="IPR036097">
    <property type="entry name" value="HisK_dim/P_sf"/>
</dbReference>
<comment type="catalytic activity">
    <reaction evidence="1">
        <text>ATP + protein L-histidine = ADP + protein N-phospho-L-histidine.</text>
        <dbReference type="EC" id="2.7.13.3"/>
    </reaction>
</comment>
<evidence type="ECO:0000256" key="7">
    <source>
        <dbReference type="ARBA" id="ARBA00022741"/>
    </source>
</evidence>
<feature type="domain" description="Histidine kinase" evidence="14">
    <location>
        <begin position="670"/>
        <end position="892"/>
    </location>
</feature>
<evidence type="ECO:0000256" key="10">
    <source>
        <dbReference type="ARBA" id="ARBA00022989"/>
    </source>
</evidence>
<dbReference type="InterPro" id="IPR005467">
    <property type="entry name" value="His_kinase_dom"/>
</dbReference>
<dbReference type="EMBL" id="JBHTOQ010000035">
    <property type="protein sequence ID" value="MFD1482700.1"/>
    <property type="molecule type" value="Genomic_DNA"/>
</dbReference>
<proteinExistence type="predicted"/>
<dbReference type="PANTHER" id="PTHR45569">
    <property type="entry name" value="SENSOR PROTEIN KDPD"/>
    <property type="match status" value="1"/>
</dbReference>
<keyword evidence="16" id="KW-1185">Reference proteome</keyword>
<dbReference type="InterPro" id="IPR003852">
    <property type="entry name" value="Sig_transdc_His_kinase_KdpD_N"/>
</dbReference>
<evidence type="ECO:0000256" key="13">
    <source>
        <dbReference type="SAM" id="Phobius"/>
    </source>
</evidence>
<organism evidence="15 16">
    <name type="scientific">Paracoccus nototheniae</name>
    <dbReference type="NCBI Taxonomy" id="2489002"/>
    <lineage>
        <taxon>Bacteria</taxon>
        <taxon>Pseudomonadati</taxon>
        <taxon>Pseudomonadota</taxon>
        <taxon>Alphaproteobacteria</taxon>
        <taxon>Rhodobacterales</taxon>
        <taxon>Paracoccaceae</taxon>
        <taxon>Paracoccus</taxon>
    </lineage>
</organism>
<dbReference type="InterPro" id="IPR003661">
    <property type="entry name" value="HisK_dim/P_dom"/>
</dbReference>
<dbReference type="PRINTS" id="PR00344">
    <property type="entry name" value="BCTRLSENSOR"/>
</dbReference>
<feature type="transmembrane region" description="Helical" evidence="13">
    <location>
        <begin position="421"/>
        <end position="439"/>
    </location>
</feature>
<feature type="transmembrane region" description="Helical" evidence="13">
    <location>
        <begin position="446"/>
        <end position="464"/>
    </location>
</feature>
<gene>
    <name evidence="15" type="ORF">ACFQ5P_15500</name>
</gene>
<dbReference type="PROSITE" id="PS50109">
    <property type="entry name" value="HIS_KIN"/>
    <property type="match status" value="1"/>
</dbReference>
<dbReference type="EC" id="2.7.13.3" evidence="3"/>
<dbReference type="InterPro" id="IPR004358">
    <property type="entry name" value="Sig_transdc_His_kin-like_C"/>
</dbReference>
<sequence length="897" mass="97208">MSVTDLRPEPDALLAQAAREGRGRLKIFLGAAPGVGKTYAMLEAARRRRAEGVDVVAAVVETHGRAETEALFQGLDLLPKRAQFYRDRILHEMDLDALLARRPQLALIDELAHSNIPGSRHEKRWQDVEEVLAAGIDVLTTLNVQHLETLNDLVTRISGVRVRETVPDAMLDGADEIELVDLPPEELIERLRAGKVYVQDQIARAVQNFFSKGNLTALRELAMRAAADRVDAQLREHMRAHAIGGPWPAQERILVALTESPVSRTLVRTAKRMADRARVDWVAVTVTSAGAGALPEADRDALAQALRLAERLGAEIATLHAAGPIGDELLDYARRRNVSRILLGRARPRPWWRRMAREDVARAVIEQGRDFAVTVVSDPQKGLTPAPVRHWSVDRDPRAYGKATLAVIAASLLALSADRVFPVTSLSLIFMTGVIVVAVRQGLWPSLYASLLSFLTYNFFFTDPRNTFFVIRQDQIMTLVLFLIASTLTGNLAARLRDKALAQRDIAMRTNLLYDFARQVAGAGSSVAVLHAAATHVAAALGGEAVLMRPGPMGRPVIEAAQPPRDALDLRDASAADYAWTRGEEAGRGSGTLPASRWLFLPVGSGDRRLAVLGIAFADGRSLAPMDRRLLDAMTDQIGVALERIALQGDLEQALVTSEAERLRAALLSSVSHDLRTPLVSIIGAASSLADPSLALSAPARATMAETIRDEGERLDRYIQNLLDMTRLGHGALVPKRVPADLRDIAGSARHRLRGALRDHRVEVLVPADLPAVLVDPLLIEQVVMNLLDNAAKYAPEGSRIRVTASLRQDAQGQVAELSVGDEGPGIPAEARDRVFDMFYRVAEGDGQRAGTGLGLAIARGIVEAHAGRIAALPAKDGGPGTRIALTLPLAEPDRLA</sequence>
<comment type="subcellular location">
    <subcellularLocation>
        <location evidence="2">Membrane</location>
        <topology evidence="2">Multi-pass membrane protein</topology>
    </subcellularLocation>
</comment>
<keyword evidence="11" id="KW-0902">Two-component regulatory system</keyword>
<evidence type="ECO:0000313" key="16">
    <source>
        <dbReference type="Proteomes" id="UP001597302"/>
    </source>
</evidence>
<evidence type="ECO:0000256" key="6">
    <source>
        <dbReference type="ARBA" id="ARBA00022692"/>
    </source>
</evidence>
<dbReference type="Gene3D" id="1.10.287.130">
    <property type="match status" value="1"/>
</dbReference>
<evidence type="ECO:0000256" key="2">
    <source>
        <dbReference type="ARBA" id="ARBA00004141"/>
    </source>
</evidence>
<dbReference type="InterPro" id="IPR027417">
    <property type="entry name" value="P-loop_NTPase"/>
</dbReference>
<evidence type="ECO:0000256" key="9">
    <source>
        <dbReference type="ARBA" id="ARBA00022840"/>
    </source>
</evidence>
<dbReference type="Gene3D" id="3.40.50.300">
    <property type="entry name" value="P-loop containing nucleotide triphosphate hydrolases"/>
    <property type="match status" value="1"/>
</dbReference>
<dbReference type="Pfam" id="PF00512">
    <property type="entry name" value="HisKA"/>
    <property type="match status" value="1"/>
</dbReference>
<keyword evidence="12 13" id="KW-0472">Membrane</keyword>
<dbReference type="Pfam" id="PF02518">
    <property type="entry name" value="HATPase_c"/>
    <property type="match status" value="1"/>
</dbReference>
<keyword evidence="10 13" id="KW-1133">Transmembrane helix</keyword>
<dbReference type="Proteomes" id="UP001597302">
    <property type="component" value="Unassembled WGS sequence"/>
</dbReference>
<evidence type="ECO:0000256" key="5">
    <source>
        <dbReference type="ARBA" id="ARBA00022679"/>
    </source>
</evidence>
<protein>
    <recommendedName>
        <fullName evidence="3">histidine kinase</fullName>
        <ecNumber evidence="3">2.7.13.3</ecNumber>
    </recommendedName>
</protein>
<evidence type="ECO:0000259" key="14">
    <source>
        <dbReference type="PROSITE" id="PS50109"/>
    </source>
</evidence>
<dbReference type="SUPFAM" id="SSF47384">
    <property type="entry name" value="Homodimeric domain of signal transducing histidine kinase"/>
    <property type="match status" value="1"/>
</dbReference>
<dbReference type="Gene3D" id="1.20.120.620">
    <property type="entry name" value="Backbone structure of the membrane domain of e. Coli histidine kinase receptor kdpd"/>
    <property type="match status" value="1"/>
</dbReference>
<keyword evidence="4" id="KW-0597">Phosphoprotein</keyword>
<evidence type="ECO:0000313" key="15">
    <source>
        <dbReference type="EMBL" id="MFD1482700.1"/>
    </source>
</evidence>
<dbReference type="PANTHER" id="PTHR45569:SF1">
    <property type="entry name" value="SENSOR PROTEIN KDPD"/>
    <property type="match status" value="1"/>
</dbReference>
<keyword evidence="8" id="KW-0418">Kinase</keyword>
<evidence type="ECO:0000256" key="11">
    <source>
        <dbReference type="ARBA" id="ARBA00023012"/>
    </source>
</evidence>
<dbReference type="Gene3D" id="3.30.565.10">
    <property type="entry name" value="Histidine kinase-like ATPase, C-terminal domain"/>
    <property type="match status" value="1"/>
</dbReference>
<dbReference type="InterPro" id="IPR014729">
    <property type="entry name" value="Rossmann-like_a/b/a_fold"/>
</dbReference>
<keyword evidence="7" id="KW-0547">Nucleotide-binding</keyword>
<dbReference type="SUPFAM" id="SSF52402">
    <property type="entry name" value="Adenine nucleotide alpha hydrolases-like"/>
    <property type="match status" value="1"/>
</dbReference>
<comment type="caution">
    <text evidence="15">The sequence shown here is derived from an EMBL/GenBank/DDBJ whole genome shotgun (WGS) entry which is preliminary data.</text>
</comment>
<dbReference type="SMART" id="SM00388">
    <property type="entry name" value="HisKA"/>
    <property type="match status" value="1"/>
</dbReference>
<dbReference type="InterPro" id="IPR029016">
    <property type="entry name" value="GAF-like_dom_sf"/>
</dbReference>
<dbReference type="RefSeq" id="WP_131577005.1">
    <property type="nucleotide sequence ID" value="NZ_CBCSAJ010000063.1"/>
</dbReference>
<dbReference type="CDD" id="cd00075">
    <property type="entry name" value="HATPase"/>
    <property type="match status" value="1"/>
</dbReference>
<evidence type="ECO:0000256" key="8">
    <source>
        <dbReference type="ARBA" id="ARBA00022777"/>
    </source>
</evidence>
<keyword evidence="6 13" id="KW-0812">Transmembrane</keyword>
<dbReference type="CDD" id="cd00082">
    <property type="entry name" value="HisKA"/>
    <property type="match status" value="1"/>
</dbReference>
<keyword evidence="5" id="KW-0808">Transferase</keyword>
<accession>A0ABW4E2J2</accession>
<dbReference type="InterPro" id="IPR038318">
    <property type="entry name" value="KdpD_sf"/>
</dbReference>
<evidence type="ECO:0000256" key="4">
    <source>
        <dbReference type="ARBA" id="ARBA00022553"/>
    </source>
</evidence>
<name>A0ABW4E2J2_9RHOB</name>
<dbReference type="InterPro" id="IPR036890">
    <property type="entry name" value="HATPase_C_sf"/>
</dbReference>
<dbReference type="SUPFAM" id="SSF55781">
    <property type="entry name" value="GAF domain-like"/>
    <property type="match status" value="1"/>
</dbReference>
<dbReference type="Gene3D" id="3.30.450.40">
    <property type="match status" value="1"/>
</dbReference>
<dbReference type="SUPFAM" id="SSF55874">
    <property type="entry name" value="ATPase domain of HSP90 chaperone/DNA topoisomerase II/histidine kinase"/>
    <property type="match status" value="1"/>
</dbReference>
<feature type="transmembrane region" description="Helical" evidence="13">
    <location>
        <begin position="476"/>
        <end position="494"/>
    </location>
</feature>
<dbReference type="Pfam" id="PF13492">
    <property type="entry name" value="GAF_3"/>
    <property type="match status" value="1"/>
</dbReference>
<dbReference type="InterPro" id="IPR003594">
    <property type="entry name" value="HATPase_dom"/>
</dbReference>
<dbReference type="Pfam" id="PF13493">
    <property type="entry name" value="DUF4118"/>
    <property type="match status" value="1"/>
</dbReference>
<evidence type="ECO:0000256" key="3">
    <source>
        <dbReference type="ARBA" id="ARBA00012438"/>
    </source>
</evidence>
<dbReference type="Pfam" id="PF02702">
    <property type="entry name" value="KdpD"/>
    <property type="match status" value="1"/>
</dbReference>
<dbReference type="InterPro" id="IPR025201">
    <property type="entry name" value="KdpD_TM"/>
</dbReference>
<evidence type="ECO:0000256" key="1">
    <source>
        <dbReference type="ARBA" id="ARBA00000085"/>
    </source>
</evidence>
<dbReference type="Gene3D" id="3.40.50.620">
    <property type="entry name" value="HUPs"/>
    <property type="match status" value="1"/>
</dbReference>
<dbReference type="InterPro" id="IPR003018">
    <property type="entry name" value="GAF"/>
</dbReference>
<dbReference type="SMART" id="SM00387">
    <property type="entry name" value="HATPase_c"/>
    <property type="match status" value="1"/>
</dbReference>
<keyword evidence="9" id="KW-0067">ATP-binding</keyword>
<reference evidence="16" key="1">
    <citation type="journal article" date="2019" name="Int. J. Syst. Evol. Microbiol.">
        <title>The Global Catalogue of Microorganisms (GCM) 10K type strain sequencing project: providing services to taxonomists for standard genome sequencing and annotation.</title>
        <authorList>
            <consortium name="The Broad Institute Genomics Platform"/>
            <consortium name="The Broad Institute Genome Sequencing Center for Infectious Disease"/>
            <person name="Wu L."/>
            <person name="Ma J."/>
        </authorList>
    </citation>
    <scope>NUCLEOTIDE SEQUENCE [LARGE SCALE GENOMIC DNA]</scope>
    <source>
        <strain evidence="16">CCM 8875</strain>
    </source>
</reference>
<evidence type="ECO:0000256" key="12">
    <source>
        <dbReference type="ARBA" id="ARBA00023136"/>
    </source>
</evidence>